<dbReference type="GO" id="GO:0016651">
    <property type="term" value="F:oxidoreductase activity, acting on NAD(P)H"/>
    <property type="evidence" value="ECO:0007669"/>
    <property type="project" value="TreeGrafter"/>
</dbReference>
<dbReference type="EMBL" id="CP073078">
    <property type="protein sequence ID" value="QUD88599.1"/>
    <property type="molecule type" value="Genomic_DNA"/>
</dbReference>
<dbReference type="RefSeq" id="WP_211938649.1">
    <property type="nucleotide sequence ID" value="NZ_CP073078.1"/>
</dbReference>
<dbReference type="PANTHER" id="PTHR48106">
    <property type="entry name" value="QUINONE OXIDOREDUCTASE PIG3-RELATED"/>
    <property type="match status" value="1"/>
</dbReference>
<feature type="domain" description="Enoyl reductase (ER)" evidence="3">
    <location>
        <begin position="10"/>
        <end position="318"/>
    </location>
</feature>
<dbReference type="CDD" id="cd08241">
    <property type="entry name" value="QOR1"/>
    <property type="match status" value="1"/>
</dbReference>
<gene>
    <name evidence="4" type="ORF">KCG34_01530</name>
</gene>
<dbReference type="InterPro" id="IPR013149">
    <property type="entry name" value="ADH-like_C"/>
</dbReference>
<keyword evidence="5" id="KW-1185">Reference proteome</keyword>
<dbReference type="InterPro" id="IPR020843">
    <property type="entry name" value="ER"/>
</dbReference>
<accession>A0A975G0Z7</accession>
<dbReference type="GO" id="GO:0070402">
    <property type="term" value="F:NADPH binding"/>
    <property type="evidence" value="ECO:0007669"/>
    <property type="project" value="TreeGrafter"/>
</dbReference>
<evidence type="ECO:0000259" key="3">
    <source>
        <dbReference type="SMART" id="SM00829"/>
    </source>
</evidence>
<dbReference type="AlphaFoldDB" id="A0A975G0Z7"/>
<keyword evidence="2" id="KW-0560">Oxidoreductase</keyword>
<evidence type="ECO:0000313" key="4">
    <source>
        <dbReference type="EMBL" id="QUD88599.1"/>
    </source>
</evidence>
<dbReference type="InterPro" id="IPR036291">
    <property type="entry name" value="NAD(P)-bd_dom_sf"/>
</dbReference>
<dbReference type="Pfam" id="PF08240">
    <property type="entry name" value="ADH_N"/>
    <property type="match status" value="1"/>
</dbReference>
<dbReference type="Gene3D" id="3.90.180.10">
    <property type="entry name" value="Medium-chain alcohol dehydrogenases, catalytic domain"/>
    <property type="match status" value="1"/>
</dbReference>
<dbReference type="SMART" id="SM00829">
    <property type="entry name" value="PKS_ER"/>
    <property type="match status" value="1"/>
</dbReference>
<dbReference type="KEGG" id="caul:KCG34_01530"/>
<evidence type="ECO:0000313" key="5">
    <source>
        <dbReference type="Proteomes" id="UP000676409"/>
    </source>
</evidence>
<proteinExistence type="predicted"/>
<evidence type="ECO:0000256" key="2">
    <source>
        <dbReference type="ARBA" id="ARBA00023002"/>
    </source>
</evidence>
<dbReference type="SUPFAM" id="SSF51735">
    <property type="entry name" value="NAD(P)-binding Rossmann-fold domains"/>
    <property type="match status" value="1"/>
</dbReference>
<name>A0A975G0Z7_9CAUL</name>
<dbReference type="Gene3D" id="3.40.50.720">
    <property type="entry name" value="NAD(P)-binding Rossmann-like Domain"/>
    <property type="match status" value="1"/>
</dbReference>
<dbReference type="Proteomes" id="UP000676409">
    <property type="component" value="Chromosome"/>
</dbReference>
<keyword evidence="1" id="KW-0521">NADP</keyword>
<sequence>MKAAVYYENGGPEVLKYEDVEDPPCHAKGVVIRVEAVSIEGGDTLNRQGGALVTRPHIVGYQAAGEIVEVGPEVDNLRVGQKVATVNAFGSHAELRAVPARNCWVVPDGYDPKLAAVIPVTFGTAHDCLFEFGRLKAGETVLVQAGASGVGVAAIQLAKRAGARVLATASTDSRLEALTAFGLDHGINYQSEDVVQAVMRLTDNKGVDLVVDPVGGSTLQGSILSLGYRGRVSMVGAAGREPMKVDVASLMGKNASISGVFLGAEIMTDRVHDNIQALIDDAAKGALKVRIDREFPLSEAAAAHRYIESRAAVGRVILVP</sequence>
<protein>
    <submittedName>
        <fullName evidence="4">Zinc-binding alcohol dehydrogenase family protein</fullName>
    </submittedName>
</protein>
<organism evidence="4 5">
    <name type="scientific">Phenylobacterium montanum</name>
    <dbReference type="NCBI Taxonomy" id="2823693"/>
    <lineage>
        <taxon>Bacteria</taxon>
        <taxon>Pseudomonadati</taxon>
        <taxon>Pseudomonadota</taxon>
        <taxon>Alphaproteobacteria</taxon>
        <taxon>Caulobacterales</taxon>
        <taxon>Caulobacteraceae</taxon>
        <taxon>Phenylobacterium</taxon>
    </lineage>
</organism>
<dbReference type="Pfam" id="PF00107">
    <property type="entry name" value="ADH_zinc_N"/>
    <property type="match status" value="1"/>
</dbReference>
<reference evidence="4" key="1">
    <citation type="submission" date="2021-04" db="EMBL/GenBank/DDBJ databases">
        <title>The complete genome sequence of Caulobacter sp. S6.</title>
        <authorList>
            <person name="Tang Y."/>
            <person name="Ouyang W."/>
            <person name="Liu Q."/>
            <person name="Huang B."/>
            <person name="Guo Z."/>
            <person name="Lei P."/>
        </authorList>
    </citation>
    <scope>NUCLEOTIDE SEQUENCE</scope>
    <source>
        <strain evidence="4">S6</strain>
    </source>
</reference>
<dbReference type="InterPro" id="IPR011032">
    <property type="entry name" value="GroES-like_sf"/>
</dbReference>
<evidence type="ECO:0000256" key="1">
    <source>
        <dbReference type="ARBA" id="ARBA00022857"/>
    </source>
</evidence>
<dbReference type="SUPFAM" id="SSF50129">
    <property type="entry name" value="GroES-like"/>
    <property type="match status" value="1"/>
</dbReference>
<dbReference type="InterPro" id="IPR013154">
    <property type="entry name" value="ADH-like_N"/>
</dbReference>